<keyword evidence="10" id="KW-1185">Reference proteome</keyword>
<feature type="compositionally biased region" description="Polar residues" evidence="7">
    <location>
        <begin position="852"/>
        <end position="869"/>
    </location>
</feature>
<feature type="compositionally biased region" description="Polar residues" evidence="7">
    <location>
        <begin position="2194"/>
        <end position="2220"/>
    </location>
</feature>
<feature type="region of interest" description="Disordered" evidence="7">
    <location>
        <begin position="706"/>
        <end position="745"/>
    </location>
</feature>
<dbReference type="InterPro" id="IPR008984">
    <property type="entry name" value="SMAD_FHA_dom_sf"/>
</dbReference>
<feature type="compositionally biased region" description="Basic and acidic residues" evidence="7">
    <location>
        <begin position="870"/>
        <end position="885"/>
    </location>
</feature>
<keyword evidence="5" id="KW-0539">Nucleus</keyword>
<feature type="region of interest" description="Disordered" evidence="7">
    <location>
        <begin position="985"/>
        <end position="1030"/>
    </location>
</feature>
<keyword evidence="4" id="KW-0832">Ubl conjugation</keyword>
<evidence type="ECO:0000256" key="5">
    <source>
        <dbReference type="ARBA" id="ARBA00023242"/>
    </source>
</evidence>
<keyword evidence="3" id="KW-0597">Phosphoprotein</keyword>
<feature type="compositionally biased region" description="Basic residues" evidence="7">
    <location>
        <begin position="1311"/>
        <end position="1320"/>
    </location>
</feature>
<dbReference type="CDD" id="cd22673">
    <property type="entry name" value="FHA_Ki67"/>
    <property type="match status" value="1"/>
</dbReference>
<feature type="region of interest" description="Disordered" evidence="7">
    <location>
        <begin position="760"/>
        <end position="830"/>
    </location>
</feature>
<dbReference type="SMART" id="SM01295">
    <property type="entry name" value="K167R"/>
    <property type="match status" value="15"/>
</dbReference>
<feature type="region of interest" description="Disordered" evidence="7">
    <location>
        <begin position="1883"/>
        <end position="1944"/>
    </location>
</feature>
<dbReference type="InterPro" id="IPR012568">
    <property type="entry name" value="KI67R"/>
</dbReference>
<evidence type="ECO:0000256" key="7">
    <source>
        <dbReference type="SAM" id="MobiDB-lite"/>
    </source>
</evidence>
<dbReference type="Gene3D" id="2.60.200.20">
    <property type="match status" value="1"/>
</dbReference>
<dbReference type="SUPFAM" id="SSF49879">
    <property type="entry name" value="SMAD/FHA domain"/>
    <property type="match status" value="1"/>
</dbReference>
<protein>
    <submittedName>
        <fullName evidence="9">Marker of proliferation Ki-67</fullName>
    </submittedName>
</protein>
<feature type="compositionally biased region" description="Basic residues" evidence="7">
    <location>
        <begin position="816"/>
        <end position="828"/>
    </location>
</feature>
<dbReference type="Pfam" id="PF15276">
    <property type="entry name" value="PP1_bind"/>
    <property type="match status" value="1"/>
</dbReference>
<evidence type="ECO:0000313" key="9">
    <source>
        <dbReference type="Ensembl" id="ENSRNOP00000099720.1"/>
    </source>
</evidence>
<feature type="region of interest" description="Disordered" evidence="7">
    <location>
        <begin position="1249"/>
        <end position="1326"/>
    </location>
</feature>
<dbReference type="Pfam" id="PF00498">
    <property type="entry name" value="FHA"/>
    <property type="match status" value="1"/>
</dbReference>
<evidence type="ECO:0000313" key="10">
    <source>
        <dbReference type="Proteomes" id="UP000002494"/>
    </source>
</evidence>
<feature type="region of interest" description="Disordered" evidence="7">
    <location>
        <begin position="618"/>
        <end position="653"/>
    </location>
</feature>
<evidence type="ECO:0000256" key="6">
    <source>
        <dbReference type="ARBA" id="ARBA00023306"/>
    </source>
</evidence>
<evidence type="ECO:0000256" key="1">
    <source>
        <dbReference type="ARBA" id="ARBA00004123"/>
    </source>
</evidence>
<feature type="region of interest" description="Disordered" evidence="7">
    <location>
        <begin position="1073"/>
        <end position="1206"/>
    </location>
</feature>
<keyword evidence="11" id="KW-1267">Proteomics identification</keyword>
<sequence length="2999" mass="330599">MASSARLVTIKRSGDDGAHFPLSLSSCLFGRSIECDIRIQLPVVSKKHCKIEVKEQEAILYNFSSANPTQVNGTIINEPVQLKHGDIITIIDRSFRYEDGSHDGSRPTEFPRKSLGKEPARRASRDTISADPDGKDQDTKASKMTASRRSFVYAKGLSADSPASDDSKDSVTQDSSGHVEQHDRRNLGEPTSGDLFKKFRATRSSYGDLKSSPAQSLSNSNKNESPFEKLYQSMKEELDVKSEKSHRKSEPQFDRAAEESWETERLVSCKARPKSSRSTPVTATSSPKVGKSWTERWRGGVGPVQTPTETAKMKTPVQKAQQLKDEDSRVPGRRNSVNLDESESAQAVHKIVTPGKLVTRNQAAVKVGHVASPANTPEHSSSKKRRSIPADMEVPCAETQKRLSLTQCLAPGEKKSPKDSFSKPEKLGTVAKQTCSGITGLSSIDISNCGDSINKSEGVPLKRRRVSFGGHLRPELFDENLPPNTPLKRGETPTKRKSLGTHSPAGLKKIIKERPPSPGKQESPGVTPPRTNDERRRSGRTSLASSGSKFLYETDIPKKAGRKSGNLPAKRASISRSQHGILQMICSKRRSGASEANLIVAKSWADVVKLGVKQTQMKVVKHVPQKQTRKRQRRPSTPKKPTSSLHDQFTTGHANSPCTIVIGRAQTEKASMPARPYKMLNNLMLNWKMDFSEDLSGLTEMFKTPVKEKQQQMSDVGSILSDSENLSERQLQGTNSEDTPPPTASEILGEKVLLSTQNAAKQQSNKYSASSTLRRQSIKHENTVQTPKNVHNITQIEKKTPASETEPLKTASSMSKLRRSRELRHTLVKSKNEKTEAVLAKSITGRHLRKTFQGQEVDQQVQGSENSSQRCEENSKLSEDSEKTSARRSSARKQKLTKDLVGSQMVTQSADCAEDLLSQEQGTIQNLEESMYTQNTSKSDQGVAKQKVNTVVDATRVKRWSKTPVKMTHPLEGAADFTEHFETPDLKDEPIGDDETKVLCKSPQPKTENLKASAKPRTSTSRRKVDRKEELSAVTKLIHMSGESRHTPKVLKLEHGDIKALRQSENEMLAATVTGSKRPLEKAKEKAQPVEDLTGFEELFLSPVPGDKITKMPSKSPHTESVRTPASTKRLSTTGLSKVDVREEPATLGKRTKSSGRVTGTPAPAQEDNDTTTFMETPKQKLDFTGNSTGHKRRSQASKNRAQPLEDLDGFQELFQTPAAARTPVTVDESAKVSLESVQPQLVITSASTKRLSKTGLSKVDVREEPSTLGKRTKSSDTVTGTPAPVQEENNTMAFMQTPKQKLDFTGNSTGHKRRSRASKNRAQPLEDLDGFQELFQTPAAASDPVTVDESAKVSLESVQPQLVITPASTKRLSKTGLSKVDVREEPSTLGKRTKSSDTVTGTPAPVQDENNTTAFMQTPKQKLDFTGNSTGHKRRSRASKNRAQPLEDLDGFQELFQTPAAASDPVTVDESAKVSLESVQPQLVITPASTKRLSKTGLSKVDVREEPSTLGKRRKSSDTVTGTPAPVQDENNTMAFMQTPKQKLDFTGNSTGHKRRSRASKNRAQPLEDLDGFQELFQTPAAASDPVTVDESAKVSLESVQPQLVITPASTKRLSKTGLSKVDVREEPSTLGKRTKSSDTVTGTPAPVQDENNTTAFMQTPKQKLDFTGNSTGHKRRSRASKNRAQPLEDLDGFQELFQTPAAASDPVTVDESAKVSLESVQPQLVITPASTKRLSKTGLSKVDVREEPSTLGKRTKSSGRVTGTPAPVQEENNTTTFMETPKQKLESLGDLTGLRKQSRTPKAKAQYLEDISGFQEGFQTPDHANGPLAVGKTKKMSFISPQPGSAITLKSIERQSRASMSNMNVKEELLESEEHLQLGEGIDTLQVPNNNKVFRSSRKPAKRKLDPTASMPSSKRMRRSSKDSTPSLEDVTGSQQLCQMPGHAKDSLNTEASTMFTKPPQSGPVRTQNNRKSLPKISLRQVDVTGGISVLGKQSPGRALTAPVQADNGIKAIMETPKETLATAADLTGFTRPQQTPKEKDQPLEDYGGFQELFQTPAGASDSVTVEESKKMPVESLQPQPVRTPASTKRLSKTGLSKVDVREEPSTPGKRTKSSDTVTGTPAPVPEENDTTPFMQTPKQKLEFTGNSAGHKRRSRTPKTRAQPLEDLDGFQELFQTPAGASDPVTVDESTKVSLESSQPLPVITPASTKRLSKTPGQNKDLVTLDNLAKMPGSSPPPEPIDTSVISGRQLRTRLRNLYVKNELSEDGMHPKMSGEIVDSSRAPGGEEKVIKARKQCVKRKLDTAVNLPSSKRQRIAGAEEPQTLEDLPGFQELCQAPCLVMDSVIVDKTTKVPSKSPEPVDTTSEIKPRRRLKRLGVTEEPIPQRTTTRVLRQTRNTHKEPIDSSNGVDEFKESSAQKQDPAISLTGRRNQPRKVKEKTQPLEELTSFQEEIATRMSCKSPQPEEKKTLVGLKKQLRIQLFKVGVEEEPTAQRKQPARETRSRLKEPMGNRINVEELKKSTEQKIDPVASMTVSKRPRRIPKEKAQTVELAGLKGPIQTLGHTEESARDKEPTQMPCNSLQPEQVDSLQPSPRRPRTRHGKVEADKPSAVRKTVPTSRQSVRSRKVTEIDDNGTKASKAPVKQTLDTVAKETDSKRQLRTRKNGVQPLEVLGDSKEITQISDHSEKLRHDTNILKSTLQQKPDSMKPLRKCRRVLRTSKEDPKEVLMDTSDLAALQSKSNLYLSPPRKSARDGRILKTRTLCSVTPKQEATGEKPVHKKQRAASTKRQVSPEPVKVKHLRSVSHKRESVEEHISTIMQIEEMEAKRENPVTPDQKIPQSSRYRKKTEKQPSPKFDASAEKVGIKKNEKTMKISQETEPQNPDPGTKKSSSLGKVSGKRTCLRSRGQTEIPQPHEAEEKTRKSGAEISIKTQQEKGVSGDPDVRRLRSRQTRVTLDNEPKPRVTRGAKKDAKTLKKDEDIVYTKILRTRSHQKSETV</sequence>
<dbReference type="InterPro" id="IPR029334">
    <property type="entry name" value="PP1-bd"/>
</dbReference>
<feature type="compositionally biased region" description="Polar residues" evidence="7">
    <location>
        <begin position="276"/>
        <end position="287"/>
    </location>
</feature>
<dbReference type="GeneTree" id="ENSGT00940000154352"/>
<feature type="compositionally biased region" description="Polar residues" evidence="7">
    <location>
        <begin position="2578"/>
        <end position="2593"/>
    </location>
</feature>
<feature type="region of interest" description="Disordered" evidence="7">
    <location>
        <begin position="850"/>
        <end position="902"/>
    </location>
</feature>
<keyword evidence="6" id="KW-0131">Cell cycle</keyword>
<feature type="compositionally biased region" description="Polar residues" evidence="7">
    <location>
        <begin position="1409"/>
        <end position="1431"/>
    </location>
</feature>
<accession>A0ABK0LEZ5</accession>
<evidence type="ECO:0000259" key="8">
    <source>
        <dbReference type="PROSITE" id="PS50006"/>
    </source>
</evidence>
<feature type="compositionally biased region" description="Basic and acidic residues" evidence="7">
    <location>
        <begin position="1078"/>
        <end position="1089"/>
    </location>
</feature>
<feature type="region of interest" description="Disordered" evidence="7">
    <location>
        <begin position="2520"/>
        <end position="2641"/>
    </location>
</feature>
<feature type="compositionally biased region" description="Basic and acidic residues" evidence="7">
    <location>
        <begin position="2565"/>
        <end position="2575"/>
    </location>
</feature>
<proteinExistence type="evidence at protein level"/>
<feature type="region of interest" description="Disordered" evidence="7">
    <location>
        <begin position="369"/>
        <end position="434"/>
    </location>
</feature>
<feature type="compositionally biased region" description="Polar residues" evidence="7">
    <location>
        <begin position="212"/>
        <end position="224"/>
    </location>
</feature>
<feature type="compositionally biased region" description="Polar residues" evidence="7">
    <location>
        <begin position="2079"/>
        <end position="2091"/>
    </location>
</feature>
<keyword evidence="2" id="KW-1017">Isopeptide bond</keyword>
<feature type="compositionally biased region" description="Low complexity" evidence="7">
    <location>
        <begin position="2388"/>
        <end position="2397"/>
    </location>
</feature>
<feature type="compositionally biased region" description="Basic residues" evidence="7">
    <location>
        <begin position="619"/>
        <end position="637"/>
    </location>
</feature>
<feature type="compositionally biased region" description="Polar residues" evidence="7">
    <location>
        <begin position="643"/>
        <end position="653"/>
    </location>
</feature>
<feature type="compositionally biased region" description="Polar residues" evidence="7">
    <location>
        <begin position="1478"/>
        <end position="1492"/>
    </location>
</feature>
<evidence type="ECO:0007829" key="11">
    <source>
        <dbReference type="PeptideAtlas" id="A0ABK0LEZ5"/>
    </source>
</evidence>
<reference evidence="9" key="3">
    <citation type="submission" date="2025-09" db="UniProtKB">
        <authorList>
            <consortium name="Ensembl"/>
        </authorList>
    </citation>
    <scope>IDENTIFICATION</scope>
    <source>
        <strain evidence="9">Brown Norway</strain>
    </source>
</reference>
<feature type="compositionally biased region" description="Basic residues" evidence="7">
    <location>
        <begin position="1674"/>
        <end position="1683"/>
    </location>
</feature>
<reference evidence="9" key="1">
    <citation type="submission" date="2024-01" db="EMBL/GenBank/DDBJ databases">
        <title>GRCr8: a new rat reference genome assembly contstructed from accurate long reads and long range scaffolding.</title>
        <authorList>
            <person name="Doris P.A."/>
            <person name="Kalbfleisch T."/>
            <person name="Li K."/>
            <person name="Howe K."/>
            <person name="Wood J."/>
        </authorList>
    </citation>
    <scope>NUCLEOTIDE SEQUENCE [LARGE SCALE GENOMIC DNA]</scope>
    <source>
        <strain evidence="9">Brown Norway</strain>
    </source>
</reference>
<dbReference type="SMART" id="SM00240">
    <property type="entry name" value="FHA"/>
    <property type="match status" value="1"/>
</dbReference>
<gene>
    <name evidence="9" type="primary">Mki67</name>
</gene>
<feature type="compositionally biased region" description="Basic and acidic residues" evidence="7">
    <location>
        <begin position="2859"/>
        <end position="2873"/>
    </location>
</feature>
<feature type="region of interest" description="Disordered" evidence="7">
    <location>
        <begin position="98"/>
        <end position="354"/>
    </location>
</feature>
<feature type="compositionally biased region" description="Basic and acidic residues" evidence="7">
    <location>
        <begin position="2807"/>
        <end position="2816"/>
    </location>
</feature>
<feature type="compositionally biased region" description="Basic and acidic residues" evidence="7">
    <location>
        <begin position="132"/>
        <end position="141"/>
    </location>
</feature>
<feature type="domain" description="FHA" evidence="8">
    <location>
        <begin position="27"/>
        <end position="76"/>
    </location>
</feature>
<feature type="compositionally biased region" description="Basic and acidic residues" evidence="7">
    <location>
        <begin position="412"/>
        <end position="426"/>
    </location>
</feature>
<feature type="compositionally biased region" description="Basic residues" evidence="7">
    <location>
        <begin position="2152"/>
        <end position="2161"/>
    </location>
</feature>
<feature type="region of interest" description="Disordered" evidence="7">
    <location>
        <begin position="2179"/>
        <end position="2223"/>
    </location>
</feature>
<dbReference type="PANTHER" id="PTHR21603">
    <property type="entry name" value="ANTIGEN KI-67-LIKE PROTEIN"/>
    <property type="match status" value="1"/>
</dbReference>
<feature type="region of interest" description="Disordered" evidence="7">
    <location>
        <begin position="1733"/>
        <end position="1782"/>
    </location>
</feature>
<feature type="compositionally biased region" description="Polar residues" evidence="7">
    <location>
        <begin position="760"/>
        <end position="775"/>
    </location>
</feature>
<dbReference type="InterPro" id="IPR000253">
    <property type="entry name" value="FHA_dom"/>
</dbReference>
<feature type="compositionally biased region" description="Polar residues" evidence="7">
    <location>
        <begin position="1122"/>
        <end position="1136"/>
    </location>
</feature>
<feature type="region of interest" description="Disordered" evidence="7">
    <location>
        <begin position="2381"/>
        <end position="2444"/>
    </location>
</feature>
<feature type="compositionally biased region" description="Basic and acidic residues" evidence="7">
    <location>
        <begin position="2914"/>
        <end position="2926"/>
    </location>
</feature>
<feature type="region of interest" description="Disordered" evidence="7">
    <location>
        <begin position="1371"/>
        <end position="1569"/>
    </location>
</feature>
<evidence type="ECO:0000256" key="4">
    <source>
        <dbReference type="ARBA" id="ARBA00022843"/>
    </source>
</evidence>
<evidence type="ECO:0000256" key="2">
    <source>
        <dbReference type="ARBA" id="ARBA00022499"/>
    </source>
</evidence>
<dbReference type="RGD" id="1305476">
    <property type="gene designation" value="Mki67"/>
</dbReference>
<feature type="compositionally biased region" description="Polar residues" evidence="7">
    <location>
        <begin position="1288"/>
        <end position="1310"/>
    </location>
</feature>
<feature type="region of interest" description="Disordered" evidence="7">
    <location>
        <begin position="2766"/>
        <end position="2947"/>
    </location>
</feature>
<dbReference type="Proteomes" id="UP000002494">
    <property type="component" value="Chromosome 1"/>
</dbReference>
<feature type="region of interest" description="Disordered" evidence="7">
    <location>
        <begin position="2057"/>
        <end position="2167"/>
    </location>
</feature>
<evidence type="ECO:0000256" key="3">
    <source>
        <dbReference type="ARBA" id="ARBA00022553"/>
    </source>
</evidence>
<feature type="compositionally biased region" description="Basic residues" evidence="7">
    <location>
        <begin position="1553"/>
        <end position="1562"/>
    </location>
</feature>
<comment type="subcellular location">
    <subcellularLocation>
        <location evidence="1">Nucleus</location>
    </subcellularLocation>
</comment>
<feature type="compositionally biased region" description="Basic and acidic residues" evidence="7">
    <location>
        <begin position="98"/>
        <end position="125"/>
    </location>
</feature>
<feature type="compositionally biased region" description="Polar residues" evidence="7">
    <location>
        <begin position="1651"/>
        <end position="1673"/>
    </location>
</feature>
<feature type="compositionally biased region" description="Basic and acidic residues" evidence="7">
    <location>
        <begin position="165"/>
        <end position="187"/>
    </location>
</feature>
<feature type="compositionally biased region" description="Basic and acidic residues" evidence="7">
    <location>
        <begin position="985"/>
        <end position="998"/>
    </location>
</feature>
<feature type="compositionally biased region" description="Polar residues" evidence="7">
    <location>
        <begin position="783"/>
        <end position="795"/>
    </location>
</feature>
<dbReference type="PROSITE" id="PS50006">
    <property type="entry name" value="FHA_DOMAIN"/>
    <property type="match status" value="1"/>
</dbReference>
<dbReference type="PROSITE" id="PS51257">
    <property type="entry name" value="PROKAR_LIPOPROTEIN"/>
    <property type="match status" value="1"/>
</dbReference>
<reference evidence="9" key="2">
    <citation type="submission" date="2025-08" db="UniProtKB">
        <authorList>
            <consortium name="Ensembl"/>
        </authorList>
    </citation>
    <scope>IDENTIFICATION</scope>
    <source>
        <strain evidence="9">Brown Norway</strain>
    </source>
</reference>
<organism evidence="9 10">
    <name type="scientific">Rattus norvegicus</name>
    <name type="common">Rat</name>
    <dbReference type="NCBI Taxonomy" id="10116"/>
    <lineage>
        <taxon>Eukaryota</taxon>
        <taxon>Metazoa</taxon>
        <taxon>Chordata</taxon>
        <taxon>Craniata</taxon>
        <taxon>Vertebrata</taxon>
        <taxon>Euteleostomi</taxon>
        <taxon>Mammalia</taxon>
        <taxon>Eutheria</taxon>
        <taxon>Euarchontoglires</taxon>
        <taxon>Glires</taxon>
        <taxon>Rodentia</taxon>
        <taxon>Myomorpha</taxon>
        <taxon>Muroidea</taxon>
        <taxon>Muridae</taxon>
        <taxon>Murinae</taxon>
        <taxon>Rattus</taxon>
    </lineage>
</organism>
<name>A0ABK0LEZ5_RAT</name>
<feature type="compositionally biased region" description="Basic and acidic residues" evidence="7">
    <location>
        <begin position="234"/>
        <end position="267"/>
    </location>
</feature>
<feature type="compositionally biased region" description="Polar residues" evidence="7">
    <location>
        <begin position="711"/>
        <end position="738"/>
    </location>
</feature>
<feature type="compositionally biased region" description="Polar residues" evidence="7">
    <location>
        <begin position="1530"/>
        <end position="1552"/>
    </location>
</feature>
<dbReference type="Ensembl" id="ENSRNOT00000170461.1">
    <property type="protein sequence ID" value="ENSRNOP00000099720.1"/>
    <property type="gene ID" value="ENSRNOG00000028137.7"/>
</dbReference>
<dbReference type="Pfam" id="PF08065">
    <property type="entry name" value="KI67R"/>
    <property type="match status" value="14"/>
</dbReference>
<feature type="compositionally biased region" description="Basic residues" evidence="7">
    <location>
        <begin position="1432"/>
        <end position="1441"/>
    </location>
</feature>
<feature type="region of interest" description="Disordered" evidence="7">
    <location>
        <begin position="473"/>
        <end position="574"/>
    </location>
</feature>
<dbReference type="PANTHER" id="PTHR21603:SF17">
    <property type="entry name" value="PROLIFERATION MARKER PROTEIN KI-67"/>
    <property type="match status" value="1"/>
</dbReference>
<feature type="region of interest" description="Disordered" evidence="7">
    <location>
        <begin position="1613"/>
        <end position="1689"/>
    </location>
</feature>